<sequence>MLANAEMTPKKMPELPSDLIYDAESRKFKLLPSREEMAERLTDGSERQKAVFFQLYDSALGEFDVKGYKWLMDSAPGLQMAAMMSLMMVKGLVQSVAGTVIDIVPPLIPPPVWINQNCFGSVLYPITIPDFTTADVTDSVMEGVIGSFPAKYQNKVGKTSETQYRVCATAYLGMYW</sequence>
<evidence type="ECO:0000313" key="2">
    <source>
        <dbReference type="Proteomes" id="UP000030754"/>
    </source>
</evidence>
<dbReference type="EMBL" id="HG725381">
    <property type="protein sequence ID" value="CDJ68081.1"/>
    <property type="molecule type" value="Genomic_DNA"/>
</dbReference>
<gene>
    <name evidence="1" type="ORF">ENH_00047530</name>
</gene>
<protein>
    <submittedName>
        <fullName evidence="1">Uncharacterized protein</fullName>
    </submittedName>
</protein>
<organism evidence="1 2">
    <name type="scientific">Eimeria necatrix</name>
    <dbReference type="NCBI Taxonomy" id="51315"/>
    <lineage>
        <taxon>Eukaryota</taxon>
        <taxon>Sar</taxon>
        <taxon>Alveolata</taxon>
        <taxon>Apicomplexa</taxon>
        <taxon>Conoidasida</taxon>
        <taxon>Coccidia</taxon>
        <taxon>Eucoccidiorida</taxon>
        <taxon>Eimeriorina</taxon>
        <taxon>Eimeriidae</taxon>
        <taxon>Eimeria</taxon>
    </lineage>
</organism>
<proteinExistence type="predicted"/>
<dbReference type="RefSeq" id="XP_013436548.1">
    <property type="nucleotide sequence ID" value="XM_013581094.1"/>
</dbReference>
<keyword evidence="2" id="KW-1185">Reference proteome</keyword>
<evidence type="ECO:0000313" key="1">
    <source>
        <dbReference type="EMBL" id="CDJ68081.1"/>
    </source>
</evidence>
<accession>U6MVV3</accession>
<dbReference type="VEuPathDB" id="ToxoDB:ENH_00047530"/>
<reference evidence="1" key="2">
    <citation type="submission" date="2013-10" db="EMBL/GenBank/DDBJ databases">
        <authorList>
            <person name="Aslett M."/>
        </authorList>
    </citation>
    <scope>NUCLEOTIDE SEQUENCE [LARGE SCALE GENOMIC DNA]</scope>
    <source>
        <strain evidence="1">Houghton</strain>
    </source>
</reference>
<name>U6MVV3_9EIME</name>
<dbReference type="Proteomes" id="UP000030754">
    <property type="component" value="Unassembled WGS sequence"/>
</dbReference>
<dbReference type="GeneID" id="25474906"/>
<dbReference type="AlphaFoldDB" id="U6MVV3"/>
<reference evidence="1" key="1">
    <citation type="submission" date="2013-10" db="EMBL/GenBank/DDBJ databases">
        <title>Genomic analysis of the causative agents of coccidiosis in chickens.</title>
        <authorList>
            <person name="Reid A.J."/>
            <person name="Blake D."/>
            <person name="Billington K."/>
            <person name="Browne H."/>
            <person name="Dunn M."/>
            <person name="Hung S."/>
            <person name="Kawahara F."/>
            <person name="Miranda-Saavedra D."/>
            <person name="Mourier T."/>
            <person name="Nagra H."/>
            <person name="Otto T.D."/>
            <person name="Rawlings N."/>
            <person name="Sanchez A."/>
            <person name="Sanders M."/>
            <person name="Subramaniam C."/>
            <person name="Tay Y."/>
            <person name="Dear P."/>
            <person name="Doerig C."/>
            <person name="Gruber A."/>
            <person name="Parkinson J."/>
            <person name="Shirley M."/>
            <person name="Wan K.L."/>
            <person name="Berriman M."/>
            <person name="Tomley F."/>
            <person name="Pain A."/>
        </authorList>
    </citation>
    <scope>NUCLEOTIDE SEQUENCE [LARGE SCALE GENOMIC DNA]</scope>
    <source>
        <strain evidence="1">Houghton</strain>
    </source>
</reference>
<dbReference type="OrthoDB" id="329439at2759"/>